<accession>A0A6A3QE70</accession>
<dbReference type="EMBL" id="QXFZ01002730">
    <property type="protein sequence ID" value="KAE9074308.1"/>
    <property type="molecule type" value="Genomic_DNA"/>
</dbReference>
<dbReference type="Pfam" id="PF13637">
    <property type="entry name" value="Ank_4"/>
    <property type="match status" value="3"/>
</dbReference>
<dbReference type="InterPro" id="IPR036770">
    <property type="entry name" value="Ankyrin_rpt-contain_sf"/>
</dbReference>
<dbReference type="InterPro" id="IPR002110">
    <property type="entry name" value="Ankyrin_rpt"/>
</dbReference>
<name>A0A6A3QE70_9STRA</name>
<proteinExistence type="predicted"/>
<reference evidence="1 2" key="1">
    <citation type="submission" date="2018-08" db="EMBL/GenBank/DDBJ databases">
        <title>Genomic investigation of the strawberry pathogen Phytophthora fragariae indicates pathogenicity is determined by transcriptional variation in three key races.</title>
        <authorList>
            <person name="Adams T.M."/>
            <person name="Armitage A.D."/>
            <person name="Sobczyk M.K."/>
            <person name="Bates H.J."/>
            <person name="Dunwell J.M."/>
            <person name="Nellist C.F."/>
            <person name="Harrison R.J."/>
        </authorList>
    </citation>
    <scope>NUCLEOTIDE SEQUENCE [LARGE SCALE GENOMIC DNA]</scope>
    <source>
        <strain evidence="1 2">NOV-71</strain>
    </source>
</reference>
<gene>
    <name evidence="1" type="ORF">PF007_g25463</name>
</gene>
<sequence>MTSSVAPLLVVQLLFQSKHGFTGIPHVVTAVSLYLDSSVEMPIYKACRFQSIRLLDRIVIVTSGQKLTRHNSPITFSIRALTSTDLQYAQYLFTLSLKEAIAHNSFELVKWLSTKFQGYKITAEVVTQAASLGSIKILQFFFDNDNRVAGRHFRETNRRCTAGHSIEWGGLSMASAVANSHSDVVWWLHQHISNARFDLSAALKAAILTGNILVAEWLLARGAAWPPRVAGEYVQHDVVAQGRLDILRWLSVRDQLDGIHGLVVKAAEHGHLHVIRWLIDGDDAWNGISTRCTDLGGEASVAIHTAAIRGHLEVAQYLYVRAKTPQNDLQRELQRLEQNKTFRTLMAYLGPNMLAESMGAQTMVGAAENGLLDVVQWLCANSSAVFNQKYNFFGIRLSEKGPSTYAMDVAASKGHLDLLKYMHELPRLSVTDSARKLLQQNRREGCTKSAMDSAATFGRLGVIQWLHKRRSEGCTGAAMDGAATNGHLQVVQWLHYNSSSGCTTKAMDGAAANGHLEVVRWLHENRSEGCTIDAMNGAAEHGALDVVKWLHRNRTEGCTTKAMDSAAEQGHLHVVQWLHYHRSEGCSTAAIKGAAANNYFEVFLFLHSVCAQKCTAETADAASDKAPDIKAWIFRQYPAYRQQQPAP</sequence>
<dbReference type="PANTHER" id="PTHR46586:SF3">
    <property type="entry name" value="ANKYRIN REPEAT-CONTAINING PROTEIN"/>
    <property type="match status" value="1"/>
</dbReference>
<evidence type="ECO:0000313" key="2">
    <source>
        <dbReference type="Proteomes" id="UP000441208"/>
    </source>
</evidence>
<dbReference type="Gene3D" id="1.25.40.20">
    <property type="entry name" value="Ankyrin repeat-containing domain"/>
    <property type="match status" value="2"/>
</dbReference>
<dbReference type="SUPFAM" id="SSF48403">
    <property type="entry name" value="Ankyrin repeat"/>
    <property type="match status" value="2"/>
</dbReference>
<dbReference type="Proteomes" id="UP000441208">
    <property type="component" value="Unassembled WGS sequence"/>
</dbReference>
<organism evidence="1 2">
    <name type="scientific">Phytophthora fragariae</name>
    <dbReference type="NCBI Taxonomy" id="53985"/>
    <lineage>
        <taxon>Eukaryota</taxon>
        <taxon>Sar</taxon>
        <taxon>Stramenopiles</taxon>
        <taxon>Oomycota</taxon>
        <taxon>Peronosporomycetes</taxon>
        <taxon>Peronosporales</taxon>
        <taxon>Peronosporaceae</taxon>
        <taxon>Phytophthora</taxon>
    </lineage>
</organism>
<dbReference type="InterPro" id="IPR052050">
    <property type="entry name" value="SecEffector_AnkRepeat"/>
</dbReference>
<dbReference type="AlphaFoldDB" id="A0A6A3QE70"/>
<dbReference type="PANTHER" id="PTHR46586">
    <property type="entry name" value="ANKYRIN REPEAT-CONTAINING PROTEIN"/>
    <property type="match status" value="1"/>
</dbReference>
<protein>
    <submittedName>
        <fullName evidence="1">Uncharacterized protein</fullName>
    </submittedName>
</protein>
<evidence type="ECO:0000313" key="1">
    <source>
        <dbReference type="EMBL" id="KAE9074308.1"/>
    </source>
</evidence>
<comment type="caution">
    <text evidence="1">The sequence shown here is derived from an EMBL/GenBank/DDBJ whole genome shotgun (WGS) entry which is preliminary data.</text>
</comment>